<dbReference type="EMBL" id="JBFASG010000001">
    <property type="protein sequence ID" value="MEV4921385.1"/>
    <property type="molecule type" value="Genomic_DNA"/>
</dbReference>
<dbReference type="InterPro" id="IPR011051">
    <property type="entry name" value="RmlC_Cupin_sf"/>
</dbReference>
<dbReference type="Gene3D" id="2.60.120.10">
    <property type="entry name" value="Jelly Rolls"/>
    <property type="match status" value="1"/>
</dbReference>
<organism evidence="1 2">
    <name type="scientific">Streptomyces roseoverticillatus</name>
    <dbReference type="NCBI Taxonomy" id="66429"/>
    <lineage>
        <taxon>Bacteria</taxon>
        <taxon>Bacillati</taxon>
        <taxon>Actinomycetota</taxon>
        <taxon>Actinomycetes</taxon>
        <taxon>Kitasatosporales</taxon>
        <taxon>Streptomycetaceae</taxon>
        <taxon>Streptomyces</taxon>
    </lineage>
</organism>
<keyword evidence="2" id="KW-1185">Reference proteome</keyword>
<dbReference type="Proteomes" id="UP001552479">
    <property type="component" value="Unassembled WGS sequence"/>
</dbReference>
<dbReference type="RefSeq" id="WP_359095370.1">
    <property type="nucleotide sequence ID" value="NZ_JBEZGT010000003.1"/>
</dbReference>
<evidence type="ECO:0008006" key="3">
    <source>
        <dbReference type="Google" id="ProtNLM"/>
    </source>
</evidence>
<reference evidence="1 2" key="1">
    <citation type="submission" date="2024-06" db="EMBL/GenBank/DDBJ databases">
        <title>The Natural Products Discovery Center: Release of the First 8490 Sequenced Strains for Exploring Actinobacteria Biosynthetic Diversity.</title>
        <authorList>
            <person name="Kalkreuter E."/>
            <person name="Kautsar S.A."/>
            <person name="Yang D."/>
            <person name="Bader C.D."/>
            <person name="Teijaro C.N."/>
            <person name="Fluegel L."/>
            <person name="Davis C.M."/>
            <person name="Simpson J.R."/>
            <person name="Lauterbach L."/>
            <person name="Steele A.D."/>
            <person name="Gui C."/>
            <person name="Meng S."/>
            <person name="Li G."/>
            <person name="Viehrig K."/>
            <person name="Ye F."/>
            <person name="Su P."/>
            <person name="Kiefer A.F."/>
            <person name="Nichols A."/>
            <person name="Cepeda A.J."/>
            <person name="Yan W."/>
            <person name="Fan B."/>
            <person name="Jiang Y."/>
            <person name="Adhikari A."/>
            <person name="Zheng C.-J."/>
            <person name="Schuster L."/>
            <person name="Cowan T.M."/>
            <person name="Smanski M.J."/>
            <person name="Chevrette M.G."/>
            <person name="De Carvalho L.P.S."/>
            <person name="Shen B."/>
        </authorList>
    </citation>
    <scope>NUCLEOTIDE SEQUENCE [LARGE SCALE GENOMIC DNA]</scope>
    <source>
        <strain evidence="1 2">NPDC053791</strain>
    </source>
</reference>
<proteinExistence type="predicted"/>
<name>A0ABV3ILS4_9ACTN</name>
<accession>A0ABV3ILS4</accession>
<dbReference type="SUPFAM" id="SSF51182">
    <property type="entry name" value="RmlC-like cupins"/>
    <property type="match status" value="1"/>
</dbReference>
<dbReference type="InterPro" id="IPR014710">
    <property type="entry name" value="RmlC-like_jellyroll"/>
</dbReference>
<evidence type="ECO:0000313" key="2">
    <source>
        <dbReference type="Proteomes" id="UP001552479"/>
    </source>
</evidence>
<gene>
    <name evidence="1" type="ORF">AB0L03_00785</name>
</gene>
<protein>
    <recommendedName>
        <fullName evidence="3">Cupin domain-containing protein</fullName>
    </recommendedName>
</protein>
<dbReference type="CDD" id="cd02208">
    <property type="entry name" value="cupin_RmlC-like"/>
    <property type="match status" value="1"/>
</dbReference>
<comment type="caution">
    <text evidence="1">The sequence shown here is derived from an EMBL/GenBank/DDBJ whole genome shotgun (WGS) entry which is preliminary data.</text>
</comment>
<sequence>MTADFETSRIADAVEVTAPDGATVRPLCSLPGTASSAQFALAPRQVSKAVSHVSVEEIWFITTGSGEMWRRQYGREEITVLEPGVCLTIPLGTTFQFRAGPDGLCAVAVTIPPWPDGDPDEARSEAGRW</sequence>
<evidence type="ECO:0000313" key="1">
    <source>
        <dbReference type="EMBL" id="MEV4921385.1"/>
    </source>
</evidence>